<dbReference type="WBParaSite" id="PEQ_0000915101-mRNA-1">
    <property type="protein sequence ID" value="PEQ_0000915101-mRNA-1"/>
    <property type="gene ID" value="PEQ_0000915101"/>
</dbReference>
<accession>A0A914S4F9</accession>
<name>A0A914S4F9_PAREQ</name>
<dbReference type="Proteomes" id="UP000887564">
    <property type="component" value="Unplaced"/>
</dbReference>
<proteinExistence type="predicted"/>
<evidence type="ECO:0000313" key="2">
    <source>
        <dbReference type="WBParaSite" id="PEQ_0000915101-mRNA-1"/>
    </source>
</evidence>
<reference evidence="2" key="1">
    <citation type="submission" date="2022-11" db="UniProtKB">
        <authorList>
            <consortium name="WormBaseParasite"/>
        </authorList>
    </citation>
    <scope>IDENTIFICATION</scope>
</reference>
<dbReference type="AlphaFoldDB" id="A0A914S4F9"/>
<protein>
    <submittedName>
        <fullName evidence="2">Uncharacterized protein</fullName>
    </submittedName>
</protein>
<organism evidence="1 2">
    <name type="scientific">Parascaris equorum</name>
    <name type="common">Equine roundworm</name>
    <dbReference type="NCBI Taxonomy" id="6256"/>
    <lineage>
        <taxon>Eukaryota</taxon>
        <taxon>Metazoa</taxon>
        <taxon>Ecdysozoa</taxon>
        <taxon>Nematoda</taxon>
        <taxon>Chromadorea</taxon>
        <taxon>Rhabditida</taxon>
        <taxon>Spirurina</taxon>
        <taxon>Ascaridomorpha</taxon>
        <taxon>Ascaridoidea</taxon>
        <taxon>Ascarididae</taxon>
        <taxon>Parascaris</taxon>
    </lineage>
</organism>
<evidence type="ECO:0000313" key="1">
    <source>
        <dbReference type="Proteomes" id="UP000887564"/>
    </source>
</evidence>
<sequence>MAHFVCIREMCFAEIALAIHEIAFAVPTFAHIRMLLKAAQAIPVKSLNYLEVEFYALDAGRFALPNAVCTNNRSSKAVLTGEALVCFLQCFNLQTFI</sequence>
<keyword evidence="1" id="KW-1185">Reference proteome</keyword>